<gene>
    <name evidence="1" type="ORF">GCM10009843_34040</name>
</gene>
<comment type="caution">
    <text evidence="1">The sequence shown here is derived from an EMBL/GenBank/DDBJ whole genome shotgun (WGS) entry which is preliminary data.</text>
</comment>
<name>A0ABP5KIF7_9ACTN</name>
<organism evidence="1 2">
    <name type="scientific">Nocardioides bigeumensis</name>
    <dbReference type="NCBI Taxonomy" id="433657"/>
    <lineage>
        <taxon>Bacteria</taxon>
        <taxon>Bacillati</taxon>
        <taxon>Actinomycetota</taxon>
        <taxon>Actinomycetes</taxon>
        <taxon>Propionibacteriales</taxon>
        <taxon>Nocardioidaceae</taxon>
        <taxon>Nocardioides</taxon>
    </lineage>
</organism>
<dbReference type="RefSeq" id="WP_344305012.1">
    <property type="nucleotide sequence ID" value="NZ_BAAAQQ010000013.1"/>
</dbReference>
<accession>A0ABP5KIF7</accession>
<keyword evidence="2" id="KW-1185">Reference proteome</keyword>
<dbReference type="EMBL" id="BAAAQQ010000013">
    <property type="protein sequence ID" value="GAA2130986.1"/>
    <property type="molecule type" value="Genomic_DNA"/>
</dbReference>
<proteinExistence type="predicted"/>
<reference evidence="2" key="1">
    <citation type="journal article" date="2019" name="Int. J. Syst. Evol. Microbiol.">
        <title>The Global Catalogue of Microorganisms (GCM) 10K type strain sequencing project: providing services to taxonomists for standard genome sequencing and annotation.</title>
        <authorList>
            <consortium name="The Broad Institute Genomics Platform"/>
            <consortium name="The Broad Institute Genome Sequencing Center for Infectious Disease"/>
            <person name="Wu L."/>
            <person name="Ma J."/>
        </authorList>
    </citation>
    <scope>NUCLEOTIDE SEQUENCE [LARGE SCALE GENOMIC DNA]</scope>
    <source>
        <strain evidence="2">JCM 16021</strain>
    </source>
</reference>
<sequence>MQWDETHDAHEAGGPCADAARRARSVAWTALDLLLLEDDDLYSLERTVVVDAVQLATIRGRLGALGATYTAGEDRLVFTDPVGTTVTVVTREAASPARLT</sequence>
<evidence type="ECO:0000313" key="1">
    <source>
        <dbReference type="EMBL" id="GAA2130986.1"/>
    </source>
</evidence>
<evidence type="ECO:0008006" key="3">
    <source>
        <dbReference type="Google" id="ProtNLM"/>
    </source>
</evidence>
<protein>
    <recommendedName>
        <fullName evidence="3">Glyoxalase-like domain-containing protein</fullName>
    </recommendedName>
</protein>
<evidence type="ECO:0000313" key="2">
    <source>
        <dbReference type="Proteomes" id="UP001500575"/>
    </source>
</evidence>
<dbReference type="Proteomes" id="UP001500575">
    <property type="component" value="Unassembled WGS sequence"/>
</dbReference>